<dbReference type="EMBL" id="BGPR01021995">
    <property type="protein sequence ID" value="GBN87834.1"/>
    <property type="molecule type" value="Genomic_DNA"/>
</dbReference>
<gene>
    <name evidence="1" type="ORF">AVEN_18513_1</name>
</gene>
<reference evidence="1 2" key="1">
    <citation type="journal article" date="2019" name="Sci. Rep.">
        <title>Orb-weaving spider Araneus ventricosus genome elucidates the spidroin gene catalogue.</title>
        <authorList>
            <person name="Kono N."/>
            <person name="Nakamura H."/>
            <person name="Ohtoshi R."/>
            <person name="Moran D.A.P."/>
            <person name="Shinohara A."/>
            <person name="Yoshida Y."/>
            <person name="Fujiwara M."/>
            <person name="Mori M."/>
            <person name="Tomita M."/>
            <person name="Arakawa K."/>
        </authorList>
    </citation>
    <scope>NUCLEOTIDE SEQUENCE [LARGE SCALE GENOMIC DNA]</scope>
</reference>
<dbReference type="Proteomes" id="UP000499080">
    <property type="component" value="Unassembled WGS sequence"/>
</dbReference>
<protein>
    <submittedName>
        <fullName evidence="1">Uncharacterized protein</fullName>
    </submittedName>
</protein>
<organism evidence="1 2">
    <name type="scientific">Araneus ventricosus</name>
    <name type="common">Orbweaver spider</name>
    <name type="synonym">Epeira ventricosa</name>
    <dbReference type="NCBI Taxonomy" id="182803"/>
    <lineage>
        <taxon>Eukaryota</taxon>
        <taxon>Metazoa</taxon>
        <taxon>Ecdysozoa</taxon>
        <taxon>Arthropoda</taxon>
        <taxon>Chelicerata</taxon>
        <taxon>Arachnida</taxon>
        <taxon>Araneae</taxon>
        <taxon>Araneomorphae</taxon>
        <taxon>Entelegynae</taxon>
        <taxon>Araneoidea</taxon>
        <taxon>Araneidae</taxon>
        <taxon>Araneus</taxon>
    </lineage>
</organism>
<proteinExistence type="predicted"/>
<accession>A0A4Y2SHW0</accession>
<sequence length="160" mass="17773">MKLVSVTQVYLVTKKIEPSLVAVLLLNTSQKSPSSLSLHLPFYSLVLLLGERSRKTFPQIHVHFVSGAHLSEPLLAPYLFWACPSVASGFSCSRKLTLFITSPKEQTEGARLKSSSLWRRFNEDSPLRHLLCPVVHGVGKKVTANDLGDLRGSYNISVHF</sequence>
<keyword evidence="2" id="KW-1185">Reference proteome</keyword>
<comment type="caution">
    <text evidence="1">The sequence shown here is derived from an EMBL/GenBank/DDBJ whole genome shotgun (WGS) entry which is preliminary data.</text>
</comment>
<evidence type="ECO:0000313" key="1">
    <source>
        <dbReference type="EMBL" id="GBN87834.1"/>
    </source>
</evidence>
<evidence type="ECO:0000313" key="2">
    <source>
        <dbReference type="Proteomes" id="UP000499080"/>
    </source>
</evidence>
<dbReference type="AlphaFoldDB" id="A0A4Y2SHW0"/>
<name>A0A4Y2SHW0_ARAVE</name>